<dbReference type="InterPro" id="IPR006860">
    <property type="entry name" value="FecR"/>
</dbReference>
<gene>
    <name evidence="4" type="ORF">ACFOET_11250</name>
</gene>
<proteinExistence type="predicted"/>
<evidence type="ECO:0000313" key="4">
    <source>
        <dbReference type="EMBL" id="MFC3198187.1"/>
    </source>
</evidence>
<comment type="caution">
    <text evidence="4">The sequence shown here is derived from an EMBL/GenBank/DDBJ whole genome shotgun (WGS) entry which is preliminary data.</text>
</comment>
<evidence type="ECO:0000259" key="3">
    <source>
        <dbReference type="Pfam" id="PF16344"/>
    </source>
</evidence>
<organism evidence="4 5">
    <name type="scientific">Parapedobacter deserti</name>
    <dbReference type="NCBI Taxonomy" id="1912957"/>
    <lineage>
        <taxon>Bacteria</taxon>
        <taxon>Pseudomonadati</taxon>
        <taxon>Bacteroidota</taxon>
        <taxon>Sphingobacteriia</taxon>
        <taxon>Sphingobacteriales</taxon>
        <taxon>Sphingobacteriaceae</taxon>
        <taxon>Parapedobacter</taxon>
    </lineage>
</organism>
<dbReference type="Gene3D" id="3.55.50.30">
    <property type="match status" value="1"/>
</dbReference>
<dbReference type="InterPro" id="IPR012373">
    <property type="entry name" value="Ferrdict_sens_TM"/>
</dbReference>
<evidence type="ECO:0000259" key="2">
    <source>
        <dbReference type="Pfam" id="PF04773"/>
    </source>
</evidence>
<keyword evidence="5" id="KW-1185">Reference proteome</keyword>
<dbReference type="EMBL" id="JBHRTA010000035">
    <property type="protein sequence ID" value="MFC3198187.1"/>
    <property type="molecule type" value="Genomic_DNA"/>
</dbReference>
<dbReference type="PANTHER" id="PTHR30273">
    <property type="entry name" value="PERIPLASMIC SIGNAL SENSOR AND SIGMA FACTOR ACTIVATOR FECR-RELATED"/>
    <property type="match status" value="1"/>
</dbReference>
<evidence type="ECO:0000256" key="1">
    <source>
        <dbReference type="SAM" id="Phobius"/>
    </source>
</evidence>
<dbReference type="Gene3D" id="2.60.120.1440">
    <property type="match status" value="1"/>
</dbReference>
<dbReference type="PANTHER" id="PTHR30273:SF2">
    <property type="entry name" value="PROTEIN FECR"/>
    <property type="match status" value="1"/>
</dbReference>
<protein>
    <submittedName>
        <fullName evidence="4">FecR family protein</fullName>
    </submittedName>
</protein>
<dbReference type="Proteomes" id="UP001595526">
    <property type="component" value="Unassembled WGS sequence"/>
</dbReference>
<dbReference type="Pfam" id="PF16344">
    <property type="entry name" value="FecR_C"/>
    <property type="match status" value="1"/>
</dbReference>
<feature type="domain" description="FecR protein" evidence="2">
    <location>
        <begin position="168"/>
        <end position="262"/>
    </location>
</feature>
<feature type="domain" description="Protein FecR C-terminal" evidence="3">
    <location>
        <begin position="304"/>
        <end position="371"/>
    </location>
</feature>
<name>A0ABV7JM65_9SPHI</name>
<reference evidence="5" key="1">
    <citation type="journal article" date="2019" name="Int. J. Syst. Evol. Microbiol.">
        <title>The Global Catalogue of Microorganisms (GCM) 10K type strain sequencing project: providing services to taxonomists for standard genome sequencing and annotation.</title>
        <authorList>
            <consortium name="The Broad Institute Genomics Platform"/>
            <consortium name="The Broad Institute Genome Sequencing Center for Infectious Disease"/>
            <person name="Wu L."/>
            <person name="Ma J."/>
        </authorList>
    </citation>
    <scope>NUCLEOTIDE SEQUENCE [LARGE SCALE GENOMIC DNA]</scope>
    <source>
        <strain evidence="5">KCTC 52416</strain>
    </source>
</reference>
<keyword evidence="1" id="KW-0812">Transmembrane</keyword>
<sequence length="372" mass="41717">MERKDIHIILRRYVDGTCTDEERAWVEHGYNQLDAGKESPLSADDLNNDIEAIRQRLHHRTIRKQQPWVHIAAAVLLLTVGGGLIAYMSHSAGKKPAAASVETLIDDVLPGGNRAVLRLADGRLIELSSEQNELVIGANQVAYGDGNIITAHQNRRDQLSAKPQMLLLTTPNGGQYQVTLPDGTKVWLNAASSLRYPTAFVGPSREVELEGEAYFDVAHDTERAFKVLSRGQEIEVLGTEFNVSAYPDENSTYTTLVTGRVRLTASSARKSVMLSPQEQSIMTDGDVFKQHVDVAPFIAWKEGYFHFDNTSLADMMKMMVRWYDIDVVYEKHIPNDRFNGTMPRDVTLQTVLEFLRVSEIKHTLRGNQLVIK</sequence>
<dbReference type="PIRSF" id="PIRSF018266">
    <property type="entry name" value="FecR"/>
    <property type="match status" value="1"/>
</dbReference>
<keyword evidence="1" id="KW-0472">Membrane</keyword>
<keyword evidence="1" id="KW-1133">Transmembrane helix</keyword>
<evidence type="ECO:0000313" key="5">
    <source>
        <dbReference type="Proteomes" id="UP001595526"/>
    </source>
</evidence>
<feature type="transmembrane region" description="Helical" evidence="1">
    <location>
        <begin position="68"/>
        <end position="88"/>
    </location>
</feature>
<dbReference type="Pfam" id="PF04773">
    <property type="entry name" value="FecR"/>
    <property type="match status" value="1"/>
</dbReference>
<dbReference type="InterPro" id="IPR032508">
    <property type="entry name" value="FecR_C"/>
</dbReference>
<accession>A0ABV7JM65</accession>